<evidence type="ECO:0000313" key="2">
    <source>
        <dbReference type="Proteomes" id="UP000719766"/>
    </source>
</evidence>
<sequence length="286" mass="31462">MNSQYRTLEELTANLESCQINTNATDDFFSHGFIANPIGSYQNFPSQAIIDNVTPGAVPVQLASPVGLSPPSNFTEHQSWDNFVTSHVAPPTVDTQMASFVEAYLVRLQAVHGRQLTVGEAISIIRYYLQVAHPSLHHDAQFGHFASPSTPLVAPVEVSPVSFDVVDMGPGTGAGISMEGSVVSDTESAFGIYDMNSLRRIFVEEGRFKVECLWPKCGRIVMKDNHPRHNISSSPQPRINTKATIGYRERVRIGNSLCLVICKFKLTPLVLHSMHHFGNRSTKDAP</sequence>
<dbReference type="AlphaFoldDB" id="A0A9P7J053"/>
<dbReference type="OrthoDB" id="2679167at2759"/>
<reference evidence="1" key="1">
    <citation type="journal article" date="2020" name="New Phytol.">
        <title>Comparative genomics reveals dynamic genome evolution in host specialist ectomycorrhizal fungi.</title>
        <authorList>
            <person name="Lofgren L.A."/>
            <person name="Nguyen N.H."/>
            <person name="Vilgalys R."/>
            <person name="Ruytinx J."/>
            <person name="Liao H.L."/>
            <person name="Branco S."/>
            <person name="Kuo A."/>
            <person name="LaButti K."/>
            <person name="Lipzen A."/>
            <person name="Andreopoulos W."/>
            <person name="Pangilinan J."/>
            <person name="Riley R."/>
            <person name="Hundley H."/>
            <person name="Na H."/>
            <person name="Barry K."/>
            <person name="Grigoriev I.V."/>
            <person name="Stajich J.E."/>
            <person name="Kennedy P.G."/>
        </authorList>
    </citation>
    <scope>NUCLEOTIDE SEQUENCE</scope>
    <source>
        <strain evidence="1">S12</strain>
    </source>
</reference>
<comment type="caution">
    <text evidence="1">The sequence shown here is derived from an EMBL/GenBank/DDBJ whole genome shotgun (WGS) entry which is preliminary data.</text>
</comment>
<gene>
    <name evidence="1" type="ORF">HD556DRAFT_1306459</name>
</gene>
<name>A0A9P7J053_9AGAM</name>
<protein>
    <submittedName>
        <fullName evidence="1">Uncharacterized protein</fullName>
    </submittedName>
</protein>
<proteinExistence type="predicted"/>
<accession>A0A9P7J053</accession>
<dbReference type="Proteomes" id="UP000719766">
    <property type="component" value="Unassembled WGS sequence"/>
</dbReference>
<dbReference type="RefSeq" id="XP_041162833.1">
    <property type="nucleotide sequence ID" value="XM_041299915.1"/>
</dbReference>
<evidence type="ECO:0000313" key="1">
    <source>
        <dbReference type="EMBL" id="KAG1797880.1"/>
    </source>
</evidence>
<dbReference type="EMBL" id="JABBWE010000015">
    <property type="protein sequence ID" value="KAG1797880.1"/>
    <property type="molecule type" value="Genomic_DNA"/>
</dbReference>
<keyword evidence="2" id="KW-1185">Reference proteome</keyword>
<dbReference type="GeneID" id="64593679"/>
<organism evidence="1 2">
    <name type="scientific">Suillus plorans</name>
    <dbReference type="NCBI Taxonomy" id="116603"/>
    <lineage>
        <taxon>Eukaryota</taxon>
        <taxon>Fungi</taxon>
        <taxon>Dikarya</taxon>
        <taxon>Basidiomycota</taxon>
        <taxon>Agaricomycotina</taxon>
        <taxon>Agaricomycetes</taxon>
        <taxon>Agaricomycetidae</taxon>
        <taxon>Boletales</taxon>
        <taxon>Suillineae</taxon>
        <taxon>Suillaceae</taxon>
        <taxon>Suillus</taxon>
    </lineage>
</organism>